<organism evidence="2 3">
    <name type="scientific">Corynebacterium durum F0235</name>
    <dbReference type="NCBI Taxonomy" id="1035195"/>
    <lineage>
        <taxon>Bacteria</taxon>
        <taxon>Bacillati</taxon>
        <taxon>Actinomycetota</taxon>
        <taxon>Actinomycetes</taxon>
        <taxon>Mycobacteriales</taxon>
        <taxon>Corynebacteriaceae</taxon>
        <taxon>Corynebacterium</taxon>
    </lineage>
</organism>
<evidence type="ECO:0000313" key="2">
    <source>
        <dbReference type="EMBL" id="EKX90279.1"/>
    </source>
</evidence>
<dbReference type="PATRIC" id="fig|1035195.3.peg.1346"/>
<name>L1MH65_9CORY</name>
<feature type="transmembrane region" description="Helical" evidence="1">
    <location>
        <begin position="72"/>
        <end position="90"/>
    </location>
</feature>
<sequence>MSPKVYVKENTVAGKSTIVPEVHNGVSTLDEPSAAWGWHDIGRGPIQIAGWISVLFLLAYNFGNHKGHVETIWLFAIAALIVVGLLIQLFQPKLNQVRTVTARNKPIGHEEPDWAYLQHTMAGPYAELTDSQIRSLNIEPSTVKNRKAVEG</sequence>
<evidence type="ECO:0000256" key="1">
    <source>
        <dbReference type="SAM" id="Phobius"/>
    </source>
</evidence>
<gene>
    <name evidence="2" type="ORF">HMPREF9997_01494</name>
</gene>
<keyword evidence="1" id="KW-0472">Membrane</keyword>
<evidence type="ECO:0000313" key="3">
    <source>
        <dbReference type="Proteomes" id="UP000010445"/>
    </source>
</evidence>
<feature type="transmembrane region" description="Helical" evidence="1">
    <location>
        <begin position="41"/>
        <end position="60"/>
    </location>
</feature>
<reference evidence="2 3" key="1">
    <citation type="submission" date="2012-05" db="EMBL/GenBank/DDBJ databases">
        <authorList>
            <person name="Weinstock G."/>
            <person name="Sodergren E."/>
            <person name="Lobos E.A."/>
            <person name="Fulton L."/>
            <person name="Fulton R."/>
            <person name="Courtney L."/>
            <person name="Fronick C."/>
            <person name="O'Laughlin M."/>
            <person name="Godfrey J."/>
            <person name="Wilson R.M."/>
            <person name="Miner T."/>
            <person name="Farmer C."/>
            <person name="Delehaunty K."/>
            <person name="Cordes M."/>
            <person name="Minx P."/>
            <person name="Tomlinson C."/>
            <person name="Chen J."/>
            <person name="Wollam A."/>
            <person name="Pepin K.H."/>
            <person name="Bhonagiri V."/>
            <person name="Zhang X."/>
            <person name="Suruliraj S."/>
            <person name="Warren W."/>
            <person name="Mitreva M."/>
            <person name="Mardis E.R."/>
            <person name="Wilson R.K."/>
        </authorList>
    </citation>
    <scope>NUCLEOTIDE SEQUENCE [LARGE SCALE GENOMIC DNA]</scope>
    <source>
        <strain evidence="2 3">F0235</strain>
    </source>
</reference>
<proteinExistence type="predicted"/>
<keyword evidence="1" id="KW-0812">Transmembrane</keyword>
<dbReference type="eggNOG" id="ENOG5033KSB">
    <property type="taxonomic scope" value="Bacteria"/>
</dbReference>
<dbReference type="STRING" id="1035195.HMPREF9997_01494"/>
<keyword evidence="3" id="KW-1185">Reference proteome</keyword>
<accession>L1MH65</accession>
<keyword evidence="1" id="KW-1133">Transmembrane helix</keyword>
<dbReference type="HOGENOM" id="CLU_127546_0_0_11"/>
<dbReference type="Proteomes" id="UP000010445">
    <property type="component" value="Unassembled WGS sequence"/>
</dbReference>
<protein>
    <recommendedName>
        <fullName evidence="4">DUF2631 domain-containing protein</fullName>
    </recommendedName>
</protein>
<dbReference type="AlphaFoldDB" id="L1MH65"/>
<evidence type="ECO:0008006" key="4">
    <source>
        <dbReference type="Google" id="ProtNLM"/>
    </source>
</evidence>
<dbReference type="EMBL" id="AMEM01000018">
    <property type="protein sequence ID" value="EKX90279.1"/>
    <property type="molecule type" value="Genomic_DNA"/>
</dbReference>
<dbReference type="Pfam" id="PF10939">
    <property type="entry name" value="DUF2631"/>
    <property type="match status" value="1"/>
</dbReference>
<comment type="caution">
    <text evidence="2">The sequence shown here is derived from an EMBL/GenBank/DDBJ whole genome shotgun (WGS) entry which is preliminary data.</text>
</comment>
<dbReference type="InterPro" id="IPR024341">
    <property type="entry name" value="DUF2631"/>
</dbReference>